<gene>
    <name evidence="1" type="ORF">CSC94_22785</name>
</gene>
<keyword evidence="2" id="KW-1185">Reference proteome</keyword>
<reference evidence="1 2" key="1">
    <citation type="submission" date="2017-10" db="EMBL/GenBank/DDBJ databases">
        <title>Sedimentibacterium mangrovi gen. nov., sp. nov., a novel member of family Phyllobacteriacea isolated from mangrove sediment.</title>
        <authorList>
            <person name="Liao H."/>
            <person name="Tian Y."/>
        </authorList>
    </citation>
    <scope>NUCLEOTIDE SEQUENCE [LARGE SCALE GENOMIC DNA]</scope>
    <source>
        <strain evidence="1 2">X9-2-2</strain>
    </source>
</reference>
<comment type="caution">
    <text evidence="1">The sequence shown here is derived from an EMBL/GenBank/DDBJ whole genome shotgun (WGS) entry which is preliminary data.</text>
</comment>
<name>A0A2G1QH32_9HYPH</name>
<dbReference type="Proteomes" id="UP000221168">
    <property type="component" value="Unassembled WGS sequence"/>
</dbReference>
<sequence length="132" mass="14030">MERRRNPFACFLELLFAAVFLLSGVLAASAAHHPGSSERSAVHQPSLAALTGHGMQAGEALHGHEHAGCHDKGQKSHKTAQGGSCCLAPCFLDANMAFWSWSHARPAAIFHVFADLALASTAGMLPERPPKH</sequence>
<evidence type="ECO:0000313" key="2">
    <source>
        <dbReference type="Proteomes" id="UP000221168"/>
    </source>
</evidence>
<dbReference type="EMBL" id="PDVP01000024">
    <property type="protein sequence ID" value="PHP64760.1"/>
    <property type="molecule type" value="Genomic_DNA"/>
</dbReference>
<dbReference type="AlphaFoldDB" id="A0A2G1QH32"/>
<accession>A0A2G1QH32</accession>
<protein>
    <submittedName>
        <fullName evidence="1">Uncharacterized protein</fullName>
    </submittedName>
</protein>
<organism evidence="1 2">
    <name type="scientific">Zhengella mangrovi</name>
    <dbReference type="NCBI Taxonomy" id="1982044"/>
    <lineage>
        <taxon>Bacteria</taxon>
        <taxon>Pseudomonadati</taxon>
        <taxon>Pseudomonadota</taxon>
        <taxon>Alphaproteobacteria</taxon>
        <taxon>Hyphomicrobiales</taxon>
        <taxon>Notoacmeibacteraceae</taxon>
        <taxon>Zhengella</taxon>
    </lineage>
</organism>
<evidence type="ECO:0000313" key="1">
    <source>
        <dbReference type="EMBL" id="PHP64760.1"/>
    </source>
</evidence>
<proteinExistence type="predicted"/>